<evidence type="ECO:0000256" key="6">
    <source>
        <dbReference type="SAM" id="MobiDB-lite"/>
    </source>
</evidence>
<comment type="similarity">
    <text evidence="2">Belongs to the short-chain dehydrogenases/reductases (SDR) family.</text>
</comment>
<dbReference type="AlphaFoldDB" id="Q0RXA5"/>
<dbReference type="InterPro" id="IPR050259">
    <property type="entry name" value="SDR"/>
</dbReference>
<evidence type="ECO:0000256" key="1">
    <source>
        <dbReference type="ARBA" id="ARBA00004191"/>
    </source>
</evidence>
<accession>Q0RXA5</accession>
<feature type="compositionally biased region" description="Basic and acidic residues" evidence="6">
    <location>
        <begin position="187"/>
        <end position="196"/>
    </location>
</feature>
<reference evidence="8" key="1">
    <citation type="journal article" date="2006" name="Proc. Natl. Acad. Sci. U.S.A.">
        <title>The complete genome of Rhodococcus sp. RHA1 provides insights into a catabolic powerhouse.</title>
        <authorList>
            <person name="McLeod M.P."/>
            <person name="Warren R.L."/>
            <person name="Hsiao W.W.L."/>
            <person name="Araki N."/>
            <person name="Myhre M."/>
            <person name="Fernandes C."/>
            <person name="Miyazawa D."/>
            <person name="Wong W."/>
            <person name="Lillquist A.L."/>
            <person name="Wang D."/>
            <person name="Dosanjh M."/>
            <person name="Hara H."/>
            <person name="Petrescu A."/>
            <person name="Morin R.D."/>
            <person name="Yang G."/>
            <person name="Stott J.M."/>
            <person name="Schein J.E."/>
            <person name="Shin H."/>
            <person name="Smailus D."/>
            <person name="Siddiqui A.S."/>
            <person name="Marra M.A."/>
            <person name="Jones S.J.M."/>
            <person name="Holt R."/>
            <person name="Brinkman F.S.L."/>
            <person name="Miyauchi K."/>
            <person name="Fukuda M."/>
            <person name="Davies J.E."/>
            <person name="Mohn W.W."/>
            <person name="Eltis L.D."/>
        </authorList>
    </citation>
    <scope>NUCLEOTIDE SEQUENCE [LARGE SCALE GENOMIC DNA]</scope>
    <source>
        <strain evidence="8">RHA1</strain>
    </source>
</reference>
<organism evidence="7 8">
    <name type="scientific">Rhodococcus jostii (strain RHA1)</name>
    <dbReference type="NCBI Taxonomy" id="101510"/>
    <lineage>
        <taxon>Bacteria</taxon>
        <taxon>Bacillati</taxon>
        <taxon>Actinomycetota</taxon>
        <taxon>Actinomycetes</taxon>
        <taxon>Mycobacteriales</taxon>
        <taxon>Nocardiaceae</taxon>
        <taxon>Rhodococcus</taxon>
    </lineage>
</organism>
<evidence type="ECO:0000256" key="5">
    <source>
        <dbReference type="ARBA" id="ARBA00047400"/>
    </source>
</evidence>
<dbReference type="Gene3D" id="3.40.50.720">
    <property type="entry name" value="NAD(P)-binding Rossmann-like Domain"/>
    <property type="match status" value="1"/>
</dbReference>
<comment type="subcellular location">
    <subcellularLocation>
        <location evidence="1">Secreted</location>
        <location evidence="1">Cell wall</location>
    </subcellularLocation>
</comment>
<feature type="region of interest" description="Disordered" evidence="6">
    <location>
        <begin position="187"/>
        <end position="209"/>
    </location>
</feature>
<dbReference type="HOGENOM" id="CLU_1314582_0_0_11"/>
<dbReference type="KEGG" id="rha:RHA1_ro09037"/>
<keyword evidence="3" id="KW-0964">Secreted</keyword>
<dbReference type="InterPro" id="IPR036291">
    <property type="entry name" value="NAD(P)-bd_dom_sf"/>
</dbReference>
<keyword evidence="3" id="KW-0134">Cell wall</keyword>
<protein>
    <recommendedName>
        <fullName evidence="4">3-oxoacyl-[acyl-carrier-protein] reductase MabA</fullName>
    </recommendedName>
</protein>
<dbReference type="SUPFAM" id="SSF51735">
    <property type="entry name" value="NAD(P)-binding Rossmann-fold domains"/>
    <property type="match status" value="1"/>
</dbReference>
<evidence type="ECO:0000256" key="2">
    <source>
        <dbReference type="ARBA" id="ARBA00006484"/>
    </source>
</evidence>
<dbReference type="PANTHER" id="PTHR42879">
    <property type="entry name" value="3-OXOACYL-(ACYL-CARRIER-PROTEIN) REDUCTASE"/>
    <property type="match status" value="1"/>
</dbReference>
<gene>
    <name evidence="7" type="ordered locus">RHA1_ro09037</name>
</gene>
<evidence type="ECO:0000313" key="7">
    <source>
        <dbReference type="EMBL" id="ABH00081.1"/>
    </source>
</evidence>
<evidence type="ECO:0000256" key="4">
    <source>
        <dbReference type="ARBA" id="ARBA00040781"/>
    </source>
</evidence>
<name>Q0RXA5_RHOJR</name>
<keyword evidence="7" id="KW-0614">Plasmid</keyword>
<evidence type="ECO:0000256" key="3">
    <source>
        <dbReference type="ARBA" id="ARBA00022512"/>
    </source>
</evidence>
<evidence type="ECO:0000313" key="8">
    <source>
        <dbReference type="Proteomes" id="UP000008710"/>
    </source>
</evidence>
<comment type="catalytic activity">
    <reaction evidence="5">
        <text>a (3R)-hydroxyacyl-[ACP] + NADP(+) = a 3-oxoacyl-[ACP] + NADPH + H(+)</text>
        <dbReference type="Rhea" id="RHEA:17397"/>
        <dbReference type="Rhea" id="RHEA-COMP:9916"/>
        <dbReference type="Rhea" id="RHEA-COMP:9945"/>
        <dbReference type="ChEBI" id="CHEBI:15378"/>
        <dbReference type="ChEBI" id="CHEBI:57783"/>
        <dbReference type="ChEBI" id="CHEBI:58349"/>
        <dbReference type="ChEBI" id="CHEBI:78776"/>
        <dbReference type="ChEBI" id="CHEBI:78827"/>
        <dbReference type="EC" id="1.1.1.100"/>
    </reaction>
    <physiologicalReaction direction="right-to-left" evidence="5">
        <dbReference type="Rhea" id="RHEA:17399"/>
    </physiologicalReaction>
</comment>
<geneLocation type="plasmid" evidence="7 8">
    <name>pRHL1</name>
</geneLocation>
<dbReference type="GO" id="GO:0004316">
    <property type="term" value="F:3-oxoacyl-[acyl-carrier-protein] reductase (NADPH) activity"/>
    <property type="evidence" value="ECO:0007669"/>
    <property type="project" value="UniProtKB-EC"/>
</dbReference>
<proteinExistence type="inferred from homology"/>
<dbReference type="Pfam" id="PF00106">
    <property type="entry name" value="adh_short"/>
    <property type="match status" value="1"/>
</dbReference>
<sequence>MKYPCEPEHSEMTEVVMTQSLAGRTALRSTTPSPSVRDGEARVLEGTLDETVTAIEGCGDRAVAIPADLEDRHQRDSLIDKVADAGDGIDILVNNAGFADYSPIESMSTTTFDRTVEHYLTVGPSTAIMTPGAAALLPEGYETEPVEYLAQTVLEMVTLPAAERTGLLAFSLHFPYASETPVMTLDGRSELPRREPPAWTNPNIKPEVL</sequence>
<dbReference type="EMBL" id="CP000432">
    <property type="protein sequence ID" value="ABH00081.1"/>
    <property type="molecule type" value="Genomic_DNA"/>
</dbReference>
<dbReference type="InterPro" id="IPR002347">
    <property type="entry name" value="SDR_fam"/>
</dbReference>
<dbReference type="PANTHER" id="PTHR42879:SF2">
    <property type="entry name" value="3-OXOACYL-[ACYL-CARRIER-PROTEIN] REDUCTASE FABG"/>
    <property type="match status" value="1"/>
</dbReference>
<dbReference type="Proteomes" id="UP000008710">
    <property type="component" value="Plasmid pRHL1"/>
</dbReference>